<dbReference type="EMBL" id="MU274986">
    <property type="protein sequence ID" value="KAI0083162.1"/>
    <property type="molecule type" value="Genomic_DNA"/>
</dbReference>
<protein>
    <submittedName>
        <fullName evidence="1">Uncharacterized protein</fullName>
    </submittedName>
</protein>
<keyword evidence="2" id="KW-1185">Reference proteome</keyword>
<sequence length="151" mass="16851">MSFDTNASLKESTEFVWCAATNKIAHSSFKDRLRAALLCIVHPLPVPPTQALSIICLSLYKILVGKCKIRPKSGCLPSGSPSKWRLLCQKSISTKESPLTLFPALLFSLLRLSQSEQHRRILRTHPILLYRDNSYTSTPCVCLVLCGVEVH</sequence>
<dbReference type="Proteomes" id="UP001055072">
    <property type="component" value="Unassembled WGS sequence"/>
</dbReference>
<gene>
    <name evidence="1" type="ORF">BDY19DRAFT_980479</name>
</gene>
<evidence type="ECO:0000313" key="2">
    <source>
        <dbReference type="Proteomes" id="UP001055072"/>
    </source>
</evidence>
<evidence type="ECO:0000313" key="1">
    <source>
        <dbReference type="EMBL" id="KAI0083162.1"/>
    </source>
</evidence>
<reference evidence="1" key="1">
    <citation type="journal article" date="2021" name="Environ. Microbiol.">
        <title>Gene family expansions and transcriptome signatures uncover fungal adaptations to wood decay.</title>
        <authorList>
            <person name="Hage H."/>
            <person name="Miyauchi S."/>
            <person name="Viragh M."/>
            <person name="Drula E."/>
            <person name="Min B."/>
            <person name="Chaduli D."/>
            <person name="Navarro D."/>
            <person name="Favel A."/>
            <person name="Norest M."/>
            <person name="Lesage-Meessen L."/>
            <person name="Balint B."/>
            <person name="Merenyi Z."/>
            <person name="de Eugenio L."/>
            <person name="Morin E."/>
            <person name="Martinez A.T."/>
            <person name="Baldrian P."/>
            <person name="Stursova M."/>
            <person name="Martinez M.J."/>
            <person name="Novotny C."/>
            <person name="Magnuson J.K."/>
            <person name="Spatafora J.W."/>
            <person name="Maurice S."/>
            <person name="Pangilinan J."/>
            <person name="Andreopoulos W."/>
            <person name="LaButti K."/>
            <person name="Hundley H."/>
            <person name="Na H."/>
            <person name="Kuo A."/>
            <person name="Barry K."/>
            <person name="Lipzen A."/>
            <person name="Henrissat B."/>
            <person name="Riley R."/>
            <person name="Ahrendt S."/>
            <person name="Nagy L.G."/>
            <person name="Grigoriev I.V."/>
            <person name="Martin F."/>
            <person name="Rosso M.N."/>
        </authorList>
    </citation>
    <scope>NUCLEOTIDE SEQUENCE</scope>
    <source>
        <strain evidence="1">CBS 384.51</strain>
    </source>
</reference>
<accession>A0ACB8TMH6</accession>
<comment type="caution">
    <text evidence="1">The sequence shown here is derived from an EMBL/GenBank/DDBJ whole genome shotgun (WGS) entry which is preliminary data.</text>
</comment>
<proteinExistence type="predicted"/>
<name>A0ACB8TMH6_9APHY</name>
<organism evidence="1 2">
    <name type="scientific">Irpex rosettiformis</name>
    <dbReference type="NCBI Taxonomy" id="378272"/>
    <lineage>
        <taxon>Eukaryota</taxon>
        <taxon>Fungi</taxon>
        <taxon>Dikarya</taxon>
        <taxon>Basidiomycota</taxon>
        <taxon>Agaricomycotina</taxon>
        <taxon>Agaricomycetes</taxon>
        <taxon>Polyporales</taxon>
        <taxon>Irpicaceae</taxon>
        <taxon>Irpex</taxon>
    </lineage>
</organism>